<dbReference type="EMBL" id="CADCWL010000248">
    <property type="protein sequence ID" value="CAA9585050.1"/>
    <property type="molecule type" value="Genomic_DNA"/>
</dbReference>
<accession>A0A6J4VQD7</accession>
<organism evidence="1">
    <name type="scientific">uncultured Thermomicrobiales bacterium</name>
    <dbReference type="NCBI Taxonomy" id="1645740"/>
    <lineage>
        <taxon>Bacteria</taxon>
        <taxon>Pseudomonadati</taxon>
        <taxon>Thermomicrobiota</taxon>
        <taxon>Thermomicrobia</taxon>
        <taxon>Thermomicrobiales</taxon>
        <taxon>environmental samples</taxon>
    </lineage>
</organism>
<dbReference type="InterPro" id="IPR006311">
    <property type="entry name" value="TAT_signal"/>
</dbReference>
<name>A0A6J4VQD7_9BACT</name>
<evidence type="ECO:0000313" key="1">
    <source>
        <dbReference type="EMBL" id="CAA9585050.1"/>
    </source>
</evidence>
<reference evidence="1" key="1">
    <citation type="submission" date="2020-02" db="EMBL/GenBank/DDBJ databases">
        <authorList>
            <person name="Meier V. D."/>
        </authorList>
    </citation>
    <scope>NUCLEOTIDE SEQUENCE</scope>
    <source>
        <strain evidence="1">AVDCRST_MAG19</strain>
    </source>
</reference>
<dbReference type="AlphaFoldDB" id="A0A6J4VQD7"/>
<sequence>MPGEQTGAGGVCRPPRRRTVIDGTRFDAWLRAAAAAPTRRRVLRALAGSALAAVVADRTGEEAAAAPTCPARTGCDARCRNTRKLCACTRTASGNRVCTHPCCSDRPCADGGDCRAGEVCLKTDCCGGPVCVTKCSEPRPAYCGRSGATAATAGAAAWGATPA</sequence>
<gene>
    <name evidence="1" type="ORF">AVDCRST_MAG19-4486</name>
</gene>
<protein>
    <submittedName>
        <fullName evidence="1">Uncharacterized protein</fullName>
    </submittedName>
</protein>
<dbReference type="PROSITE" id="PS51318">
    <property type="entry name" value="TAT"/>
    <property type="match status" value="1"/>
</dbReference>
<proteinExistence type="predicted"/>